<organism evidence="3 4">
    <name type="scientific">Malus baccata</name>
    <name type="common">Siberian crab apple</name>
    <name type="synonym">Pyrus baccata</name>
    <dbReference type="NCBI Taxonomy" id="106549"/>
    <lineage>
        <taxon>Eukaryota</taxon>
        <taxon>Viridiplantae</taxon>
        <taxon>Streptophyta</taxon>
        <taxon>Embryophyta</taxon>
        <taxon>Tracheophyta</taxon>
        <taxon>Spermatophyta</taxon>
        <taxon>Magnoliopsida</taxon>
        <taxon>eudicotyledons</taxon>
        <taxon>Gunneridae</taxon>
        <taxon>Pentapetalae</taxon>
        <taxon>rosids</taxon>
        <taxon>fabids</taxon>
        <taxon>Rosales</taxon>
        <taxon>Rosaceae</taxon>
        <taxon>Amygdaloideae</taxon>
        <taxon>Maleae</taxon>
        <taxon>Malus</taxon>
    </lineage>
</organism>
<dbReference type="PANTHER" id="PTHR45613:SF207">
    <property type="entry name" value="OS08G0300700 PROTEIN"/>
    <property type="match status" value="1"/>
</dbReference>
<evidence type="ECO:0000256" key="1">
    <source>
        <dbReference type="ARBA" id="ARBA00022737"/>
    </source>
</evidence>
<feature type="repeat" description="PPR" evidence="2">
    <location>
        <begin position="398"/>
        <end position="432"/>
    </location>
</feature>
<feature type="repeat" description="PPR" evidence="2">
    <location>
        <begin position="363"/>
        <end position="397"/>
    </location>
</feature>
<dbReference type="InterPro" id="IPR002885">
    <property type="entry name" value="PPR_rpt"/>
</dbReference>
<dbReference type="InterPro" id="IPR011990">
    <property type="entry name" value="TPR-like_helical_dom_sf"/>
</dbReference>
<sequence length="611" mass="68803">MEQTGEVMGQLAIISGVLDALDHRQSYSVHHHIHKWKPSHFLQKSHILAPLSCLIFTKPSASAAKFDDELAASAVPNPTSTVSEVIAGLGIFGLRKFLGNRYFRTCISKLNQSEVDLIIESLSLESPDLAFGQFQELRSVVKQMVDEEGPGSTPSLCELLLRRFRDWDSISVVWDMLAFAYLRSEMVHDALSVLAKMRDLNLKVSRSTYNCLLHNLRHTDIMWNVYNEIKDTGTPESDHTTSILIDGLCQQSGLQDAVSFLMDAERMETGLSVHWKKHWSSPKTWRGMGVRPDTVTYNILCKGFHLLGLMSGARKVIQQMLVKGLNPEHVTYTIMICGHCHVGNIDEALKLRKEMISRDFQLSVIVYSVLLSGMCKSGRVEEALGLLYEMEAVGLEPDLITCSILIHGLCKQGDVQRAREIYREMYRKIIILNYSAHRAILLGLRQRGDIYEARKYFDHLTTRAVTEDIVLYNIMMVGYVKLGNVAEAIQLYKQIIEKGINPSTVTLNILIHGFCKTGKLVEARRTLDTIELHGLLPSPVTYTTLMNANCEQGNIKGMLELLRQMEAKAVEPTHVSYTVVIKGLCKQGKLWDAVHLVEKMYAKGLTPDQIT</sequence>
<dbReference type="NCBIfam" id="TIGR00756">
    <property type="entry name" value="PPR"/>
    <property type="match status" value="7"/>
</dbReference>
<feature type="repeat" description="PPR" evidence="2">
    <location>
        <begin position="538"/>
        <end position="572"/>
    </location>
</feature>
<reference evidence="3 4" key="1">
    <citation type="journal article" date="2019" name="G3 (Bethesda)">
        <title>Sequencing of a Wild Apple (Malus baccata) Genome Unravels the Differences Between Cultivated and Wild Apple Species Regarding Disease Resistance and Cold Tolerance.</title>
        <authorList>
            <person name="Chen X."/>
        </authorList>
    </citation>
    <scope>NUCLEOTIDE SEQUENCE [LARGE SCALE GENOMIC DNA]</scope>
    <source>
        <strain evidence="4">cv. Shandingzi</strain>
        <tissue evidence="3">Leaves</tissue>
    </source>
</reference>
<feature type="repeat" description="PPR" evidence="2">
    <location>
        <begin position="293"/>
        <end position="327"/>
    </location>
</feature>
<protein>
    <recommendedName>
        <fullName evidence="5">Pentacotripeptide-repeat region of PRORP domain-containing protein</fullName>
    </recommendedName>
</protein>
<comment type="caution">
    <text evidence="3">The sequence shown here is derived from an EMBL/GenBank/DDBJ whole genome shotgun (WGS) entry which is preliminary data.</text>
</comment>
<feature type="repeat" description="PPR" evidence="2">
    <location>
        <begin position="503"/>
        <end position="537"/>
    </location>
</feature>
<proteinExistence type="predicted"/>
<dbReference type="Proteomes" id="UP000315295">
    <property type="component" value="Unassembled WGS sequence"/>
</dbReference>
<gene>
    <name evidence="3" type="ORF">C1H46_021244</name>
</gene>
<keyword evidence="4" id="KW-1185">Reference proteome</keyword>
<feature type="repeat" description="PPR" evidence="2">
    <location>
        <begin position="328"/>
        <end position="362"/>
    </location>
</feature>
<feature type="repeat" description="PPR" evidence="2">
    <location>
        <begin position="468"/>
        <end position="502"/>
    </location>
</feature>
<dbReference type="PROSITE" id="PS51375">
    <property type="entry name" value="PPR"/>
    <property type="match status" value="8"/>
</dbReference>
<evidence type="ECO:0000313" key="4">
    <source>
        <dbReference type="Proteomes" id="UP000315295"/>
    </source>
</evidence>
<dbReference type="Pfam" id="PF13041">
    <property type="entry name" value="PPR_2"/>
    <property type="match status" value="4"/>
</dbReference>
<dbReference type="SUPFAM" id="SSF81901">
    <property type="entry name" value="HCP-like"/>
    <property type="match status" value="1"/>
</dbReference>
<feature type="repeat" description="PPR" evidence="2">
    <location>
        <begin position="573"/>
        <end position="607"/>
    </location>
</feature>
<dbReference type="EMBL" id="VIEB01000375">
    <property type="protein sequence ID" value="TQD93151.1"/>
    <property type="molecule type" value="Genomic_DNA"/>
</dbReference>
<evidence type="ECO:0000313" key="3">
    <source>
        <dbReference type="EMBL" id="TQD93151.1"/>
    </source>
</evidence>
<evidence type="ECO:0000256" key="2">
    <source>
        <dbReference type="PROSITE-ProRule" id="PRU00708"/>
    </source>
</evidence>
<dbReference type="PANTHER" id="PTHR45613">
    <property type="entry name" value="PENTATRICOPEPTIDE REPEAT-CONTAINING PROTEIN"/>
    <property type="match status" value="1"/>
</dbReference>
<dbReference type="AlphaFoldDB" id="A0A540M333"/>
<keyword evidence="1" id="KW-0677">Repeat</keyword>
<dbReference type="Pfam" id="PF01535">
    <property type="entry name" value="PPR"/>
    <property type="match status" value="1"/>
</dbReference>
<name>A0A540M333_MALBA</name>
<accession>A0A540M333</accession>
<dbReference type="Gene3D" id="1.25.40.10">
    <property type="entry name" value="Tetratricopeptide repeat domain"/>
    <property type="match status" value="5"/>
</dbReference>
<evidence type="ECO:0008006" key="5">
    <source>
        <dbReference type="Google" id="ProtNLM"/>
    </source>
</evidence>